<dbReference type="OrthoDB" id="10337339at2759"/>
<organism evidence="1">
    <name type="scientific">Nicotiana tabacum</name>
    <name type="common">Common tobacco</name>
    <dbReference type="NCBI Taxonomy" id="4097"/>
    <lineage>
        <taxon>Eukaryota</taxon>
        <taxon>Viridiplantae</taxon>
        <taxon>Streptophyta</taxon>
        <taxon>Embryophyta</taxon>
        <taxon>Tracheophyta</taxon>
        <taxon>Spermatophyta</taxon>
        <taxon>Magnoliopsida</taxon>
        <taxon>eudicotyledons</taxon>
        <taxon>Gunneridae</taxon>
        <taxon>Pentapetalae</taxon>
        <taxon>asterids</taxon>
        <taxon>lamiids</taxon>
        <taxon>Solanales</taxon>
        <taxon>Solanaceae</taxon>
        <taxon>Nicotianoideae</taxon>
        <taxon>Nicotianeae</taxon>
        <taxon>Nicotiana</taxon>
    </lineage>
</organism>
<dbReference type="RefSeq" id="XP_016509142.1">
    <property type="nucleotide sequence ID" value="XM_016653656.1"/>
</dbReference>
<gene>
    <name evidence="1" type="primary">LOC107826654</name>
</gene>
<accession>A0A1S4D6Y1</accession>
<proteinExistence type="predicted"/>
<sequence length="110" mass="12682">MAVTRTQLDTLLDKKVLETLINDLEVSITNSQNVHDFTTISRRVTELVTETDEAIEDVHWKITKERMFPSPNNGNLHQDLKEKTIYAGEGTPWIKPKLNLIIQCCVTERF</sequence>
<dbReference type="AlphaFoldDB" id="A0A1S4D6Y1"/>
<dbReference type="PaxDb" id="4097-A0A1S4D6Y1"/>
<reference evidence="1" key="1">
    <citation type="submission" date="2025-08" db="UniProtKB">
        <authorList>
            <consortium name="RefSeq"/>
        </authorList>
    </citation>
    <scope>IDENTIFICATION</scope>
</reference>
<protein>
    <submittedName>
        <fullName evidence="1">Uncharacterized protein</fullName>
    </submittedName>
</protein>
<name>A0A1S4D6Y1_TOBAC</name>
<dbReference type="KEGG" id="nta:107826654"/>
<evidence type="ECO:0000313" key="1">
    <source>
        <dbReference type="RefSeq" id="XP_016509142.1"/>
    </source>
</evidence>